<name>A0A7H1D338_9REOV</name>
<sequence length="1032" mass="115660">MALQLDYAGNASSNLVTEIDVEKIVTSLGSTASSFGVVQIQSVVKYNAVLAKASVAPTVTRLPLKPLFIKISELPKLHDVRVINLRDFHGQASDVTATYVLMQPTQSFLDSFMPVFKTYSDLTLLNAKLYFAAAELVAKHGRYVLSDVETLPGPSIATKPHIDLSKLGEYDITKHLIKIKNDRVRETVLLDTATLYVENKPGEVPNQFRDGSLYAHPGYGMKENHHAYREAIVPISSIHKTLLEAGLALLISQTYHPLRYVEDVQKLLPGNLTIDVNDITKLNGYDAKYRVPRLKKAFVDQNLLYRMPALLTEIRRDIRGCISGDFMLKPNIQTITISLSQALGISSNAQRAGDVIYRYLAMTEIPLLAEAIYPLWINPNLYYVDFSITAYSLSQEPFEMMAMLLSTVFIPPECIPAATRVKINNMICNFILLIKLSPQNREVYNLVNDFPGQALGWANNGNTDYLSLLYNRSRVRLAAGPPNAASTIRALDNYFNSNAPGAVTVPVNTIVDQHEVTHTAGIILPYLNGRPNYNHNLSPVHTDVRRSIFNDGRSVIYPTDFVDADGLPSTVHFLRKIDFLRELFSNLHMRPSSLPSEQALNALFDMLRVSTPVGVSQFYVKYFEHISKLMLSPFIDGVDRGIVRIGEKERKTISTKAVMAIPLFLAEPDPISVYISPVSPVVNTRITQATIFLNVFREIKRITQPAENAGVLFPGMLNPMTVHKRDMIDMAARITKLLTGDDNFSIDKILTENYQPSDVDALLGIRNLQHMDRALESSSMFMVAVNGALANVTSYTAQLAPVPYFYIIPGGCYSNMHNPTSNAVLLSNAPASSQIFATHQINGFRELKEYLFQTREVSNMTMMNSKLTCLRRGLRQIEVVDHLTGYARIDAIKVNVPVHVNINFIDASRMYDFEIESMKHTTFTQLTAGIKRDTTQITAVIPTITITVILNNLGDEDNYSILDKELLENVILKLRDQERVIVPHDEAMRSKGCELFSIKHLRERYTSTVQYRDPPLEVLDNVTMRLSSLSTM</sequence>
<accession>A0A7H1D338</accession>
<evidence type="ECO:0000256" key="1">
    <source>
        <dbReference type="ARBA" id="ARBA00022844"/>
    </source>
</evidence>
<evidence type="ECO:0000313" key="2">
    <source>
        <dbReference type="EMBL" id="QNS31042.1"/>
    </source>
</evidence>
<reference evidence="2" key="1">
    <citation type="submission" date="2019-11" db="EMBL/GenBank/DDBJ databases">
        <title>Complexity of the virome associated to tospovirus-transmitting thrips species.</title>
        <authorList>
            <person name="Chiapello M."/>
            <person name="Bosco L."/>
            <person name="Ciuffo M."/>
            <person name="Ottati S."/>
            <person name="Vallino M."/>
            <person name="Salem N."/>
            <person name="Rosa C."/>
            <person name="Tavella L."/>
            <person name="Turina M."/>
        </authorList>
    </citation>
    <scope>NUCLEOTIDE SEQUENCE</scope>
    <source>
        <strain evidence="2">THR-E_DN18567</strain>
    </source>
</reference>
<dbReference type="InterPro" id="IPR016029">
    <property type="entry name" value="Inner_layer_core_VP3_Reovir"/>
</dbReference>
<protein>
    <submittedName>
        <fullName evidence="2">Major core protein</fullName>
    </submittedName>
</protein>
<dbReference type="GO" id="GO:0044423">
    <property type="term" value="C:virion component"/>
    <property type="evidence" value="ECO:0007669"/>
    <property type="project" value="UniProtKB-KW"/>
</dbReference>
<dbReference type="SUPFAM" id="SSF56831">
    <property type="entry name" value="Reovirus inner layer core protein p3"/>
    <property type="match status" value="2"/>
</dbReference>
<organism evidence="2">
    <name type="scientific">Thrips tabaci associated reovirus 1</name>
    <dbReference type="NCBI Taxonomy" id="2771483"/>
    <lineage>
        <taxon>Viruses</taxon>
        <taxon>Riboviria</taxon>
        <taxon>Orthornavirae</taxon>
        <taxon>Duplornaviricota</taxon>
        <taxon>Resentoviricetes</taxon>
        <taxon>Reovirales</taxon>
    </lineage>
</organism>
<dbReference type="InterPro" id="IPR015312">
    <property type="entry name" value="Innr_layr_core_VP3_Phytoreovir"/>
</dbReference>
<dbReference type="EMBL" id="MN764143">
    <property type="protein sequence ID" value="QNS31042.1"/>
    <property type="molecule type" value="Genomic_RNA"/>
</dbReference>
<dbReference type="GO" id="GO:0005198">
    <property type="term" value="F:structural molecule activity"/>
    <property type="evidence" value="ECO:0007669"/>
    <property type="project" value="InterPro"/>
</dbReference>
<dbReference type="Pfam" id="PF09231">
    <property type="entry name" value="RDV-p3"/>
    <property type="match status" value="2"/>
</dbReference>
<proteinExistence type="predicted"/>
<keyword evidence="1" id="KW-0946">Virion</keyword>